<dbReference type="Proteomes" id="UP001501126">
    <property type="component" value="Unassembled WGS sequence"/>
</dbReference>
<keyword evidence="1" id="KW-0175">Coiled coil</keyword>
<feature type="coiled-coil region" evidence="1">
    <location>
        <begin position="69"/>
        <end position="96"/>
    </location>
</feature>
<evidence type="ECO:0008006" key="4">
    <source>
        <dbReference type="Google" id="ProtNLM"/>
    </source>
</evidence>
<dbReference type="SUPFAM" id="SSF88713">
    <property type="entry name" value="Glycoside hydrolase/deacetylase"/>
    <property type="match status" value="1"/>
</dbReference>
<protein>
    <recommendedName>
        <fullName evidence="4">Polysaccharide deacetylase</fullName>
    </recommendedName>
</protein>
<sequence length="345" mass="40673">MYFSPGKKQNDSGANMNIFLTYDYELFFGKPAGSLEKSILYPSQLLMDLAEKHGIGMTYFVDVGYLLRLEKFKTEFPQLQQEYEQVVEQLKTLQKKGNALQLHIHPHWEKSWYDGKEWIMVVDNCYKLTDFQDDEILEIVTRYKQKLEAISEKPVQGFRAGGWCLQPFDRIRPAFMKNNIRLDSTVYPGAYFETEHYFYDFRTAPGDKGHYRFEDDLCKENEQGFFTEYPIASWKYNPLFYWQLYGWGRLRPDRHKMIGDGMFIPQPGKKYTNLTRSGWNHVSCDGYYASVLKKVTKTYAAKGRTDLVVIGHPKSMTRFGLEKLDTYIAYAKKNQHKFRTFDDLI</sequence>
<name>A0ABP3Y2Y8_9FLAO</name>
<dbReference type="Gene3D" id="3.20.20.370">
    <property type="entry name" value="Glycoside hydrolase/deacetylase"/>
    <property type="match status" value="1"/>
</dbReference>
<comment type="caution">
    <text evidence="2">The sequence shown here is derived from an EMBL/GenBank/DDBJ whole genome shotgun (WGS) entry which is preliminary data.</text>
</comment>
<dbReference type="InterPro" id="IPR011330">
    <property type="entry name" value="Glyco_hydro/deAcase_b/a-brl"/>
</dbReference>
<evidence type="ECO:0000256" key="1">
    <source>
        <dbReference type="SAM" id="Coils"/>
    </source>
</evidence>
<accession>A0ABP3Y2Y8</accession>
<keyword evidence="3" id="KW-1185">Reference proteome</keyword>
<proteinExistence type="predicted"/>
<evidence type="ECO:0000313" key="3">
    <source>
        <dbReference type="Proteomes" id="UP001501126"/>
    </source>
</evidence>
<gene>
    <name evidence="2" type="ORF">GCM10009118_14260</name>
</gene>
<evidence type="ECO:0000313" key="2">
    <source>
        <dbReference type="EMBL" id="GAA0875018.1"/>
    </source>
</evidence>
<reference evidence="3" key="1">
    <citation type="journal article" date="2019" name="Int. J. Syst. Evol. Microbiol.">
        <title>The Global Catalogue of Microorganisms (GCM) 10K type strain sequencing project: providing services to taxonomists for standard genome sequencing and annotation.</title>
        <authorList>
            <consortium name="The Broad Institute Genomics Platform"/>
            <consortium name="The Broad Institute Genome Sequencing Center for Infectious Disease"/>
            <person name="Wu L."/>
            <person name="Ma J."/>
        </authorList>
    </citation>
    <scope>NUCLEOTIDE SEQUENCE [LARGE SCALE GENOMIC DNA]</scope>
    <source>
        <strain evidence="3">JCM 16083</strain>
    </source>
</reference>
<dbReference type="EMBL" id="BAAAFH010000007">
    <property type="protein sequence ID" value="GAA0875018.1"/>
    <property type="molecule type" value="Genomic_DNA"/>
</dbReference>
<organism evidence="2 3">
    <name type="scientific">Wandonia haliotis</name>
    <dbReference type="NCBI Taxonomy" id="574963"/>
    <lineage>
        <taxon>Bacteria</taxon>
        <taxon>Pseudomonadati</taxon>
        <taxon>Bacteroidota</taxon>
        <taxon>Flavobacteriia</taxon>
        <taxon>Flavobacteriales</taxon>
        <taxon>Crocinitomicaceae</taxon>
        <taxon>Wandonia</taxon>
    </lineage>
</organism>